<feature type="transmembrane region" description="Helical" evidence="1">
    <location>
        <begin position="38"/>
        <end position="59"/>
    </location>
</feature>
<feature type="transmembrane region" description="Helical" evidence="1">
    <location>
        <begin position="7"/>
        <end position="26"/>
    </location>
</feature>
<organism evidence="2 3">
    <name type="scientific">Fictibacillus solisalsi</name>
    <dbReference type="NCBI Taxonomy" id="459525"/>
    <lineage>
        <taxon>Bacteria</taxon>
        <taxon>Bacillati</taxon>
        <taxon>Bacillota</taxon>
        <taxon>Bacilli</taxon>
        <taxon>Bacillales</taxon>
        <taxon>Fictibacillaceae</taxon>
        <taxon>Fictibacillus</taxon>
    </lineage>
</organism>
<dbReference type="RefSeq" id="WP_090233044.1">
    <property type="nucleotide sequence ID" value="NZ_FNHW01000001.1"/>
</dbReference>
<name>A0A1G9UN88_9BACL</name>
<protein>
    <submittedName>
        <fullName evidence="2">Uncharacterized protein</fullName>
    </submittedName>
</protein>
<gene>
    <name evidence="2" type="ORF">SAMN04488137_1031</name>
</gene>
<evidence type="ECO:0000313" key="2">
    <source>
        <dbReference type="EMBL" id="SDM61361.1"/>
    </source>
</evidence>
<proteinExistence type="predicted"/>
<reference evidence="3" key="1">
    <citation type="submission" date="2016-10" db="EMBL/GenBank/DDBJ databases">
        <authorList>
            <person name="Varghese N."/>
            <person name="Submissions S."/>
        </authorList>
    </citation>
    <scope>NUCLEOTIDE SEQUENCE [LARGE SCALE GENOMIC DNA]</scope>
    <source>
        <strain evidence="3">CGMCC 1.6854</strain>
    </source>
</reference>
<keyword evidence="1" id="KW-0812">Transmembrane</keyword>
<dbReference type="EMBL" id="FNHW01000001">
    <property type="protein sequence ID" value="SDM61361.1"/>
    <property type="molecule type" value="Genomic_DNA"/>
</dbReference>
<keyword evidence="1" id="KW-0472">Membrane</keyword>
<keyword evidence="1" id="KW-1133">Transmembrane helix</keyword>
<keyword evidence="3" id="KW-1185">Reference proteome</keyword>
<dbReference type="Proteomes" id="UP000199544">
    <property type="component" value="Unassembled WGS sequence"/>
</dbReference>
<accession>A0A1G9UN88</accession>
<sequence length="74" mass="8242">MEKRKRNVLIATLIGMFCTYFIVYNGKTVAHFLSNENVSVAVSVFVLVTVISFVFEDLLGLPLRNSKGKTSKDA</sequence>
<dbReference type="STRING" id="459525.SAMN04488137_1031"/>
<dbReference type="AlphaFoldDB" id="A0A1G9UN88"/>
<evidence type="ECO:0000256" key="1">
    <source>
        <dbReference type="SAM" id="Phobius"/>
    </source>
</evidence>
<evidence type="ECO:0000313" key="3">
    <source>
        <dbReference type="Proteomes" id="UP000199544"/>
    </source>
</evidence>